<dbReference type="OrthoDB" id="517356at2"/>
<dbReference type="AlphaFoldDB" id="A0A542SR72"/>
<comment type="catalytic activity">
    <reaction evidence="8">
        <text>apo-[ACP] + CoA = holo-[ACP] + adenosine 3',5'-bisphosphate + H(+)</text>
        <dbReference type="Rhea" id="RHEA:12068"/>
        <dbReference type="Rhea" id="RHEA-COMP:9685"/>
        <dbReference type="Rhea" id="RHEA-COMP:9690"/>
        <dbReference type="ChEBI" id="CHEBI:15378"/>
        <dbReference type="ChEBI" id="CHEBI:29999"/>
        <dbReference type="ChEBI" id="CHEBI:57287"/>
        <dbReference type="ChEBI" id="CHEBI:58343"/>
        <dbReference type="ChEBI" id="CHEBI:64479"/>
        <dbReference type="EC" id="2.7.8.7"/>
    </reaction>
</comment>
<dbReference type="NCBIfam" id="TIGR00516">
    <property type="entry name" value="acpS"/>
    <property type="match status" value="1"/>
</dbReference>
<comment type="similarity">
    <text evidence="8">Belongs to the P-Pant transferase superfamily. AcpS family.</text>
</comment>
<evidence type="ECO:0000256" key="3">
    <source>
        <dbReference type="ARBA" id="ARBA00022723"/>
    </source>
</evidence>
<keyword evidence="2 8" id="KW-0808">Transferase</keyword>
<evidence type="ECO:0000256" key="7">
    <source>
        <dbReference type="ARBA" id="ARBA00023160"/>
    </source>
</evidence>
<dbReference type="HAMAP" id="MF_00101">
    <property type="entry name" value="AcpS"/>
    <property type="match status" value="1"/>
</dbReference>
<name>A0A542SR72_9MICO</name>
<proteinExistence type="inferred from homology"/>
<dbReference type="RefSeq" id="WP_142112828.1">
    <property type="nucleotide sequence ID" value="NZ_BAAATB010000006.1"/>
</dbReference>
<dbReference type="InterPro" id="IPR037143">
    <property type="entry name" value="4-PPantetheinyl_Trfase_dom_sf"/>
</dbReference>
<gene>
    <name evidence="8" type="primary">acpS</name>
    <name evidence="10" type="ORF">FB389_1809</name>
</gene>
<comment type="subcellular location">
    <subcellularLocation>
        <location evidence="8">Cytoplasm</location>
    </subcellularLocation>
</comment>
<dbReference type="EC" id="2.7.8.7" evidence="8"/>
<dbReference type="InterPro" id="IPR002582">
    <property type="entry name" value="ACPS"/>
</dbReference>
<evidence type="ECO:0000256" key="6">
    <source>
        <dbReference type="ARBA" id="ARBA00023098"/>
    </source>
</evidence>
<dbReference type="Proteomes" id="UP000316181">
    <property type="component" value="Unassembled WGS sequence"/>
</dbReference>
<dbReference type="InterPro" id="IPR008278">
    <property type="entry name" value="4-PPantetheinyl_Trfase_dom"/>
</dbReference>
<dbReference type="Pfam" id="PF01648">
    <property type="entry name" value="ACPS"/>
    <property type="match status" value="1"/>
</dbReference>
<feature type="binding site" evidence="8">
    <location>
        <position position="8"/>
    </location>
    <ligand>
        <name>Mg(2+)</name>
        <dbReference type="ChEBI" id="CHEBI:18420"/>
    </ligand>
</feature>
<dbReference type="GO" id="GO:0006633">
    <property type="term" value="P:fatty acid biosynthetic process"/>
    <property type="evidence" value="ECO:0007669"/>
    <property type="project" value="UniProtKB-UniRule"/>
</dbReference>
<organism evidence="10 11">
    <name type="scientific">Rarobacter incanus</name>
    <dbReference type="NCBI Taxonomy" id="153494"/>
    <lineage>
        <taxon>Bacteria</taxon>
        <taxon>Bacillati</taxon>
        <taxon>Actinomycetota</taxon>
        <taxon>Actinomycetes</taxon>
        <taxon>Micrococcales</taxon>
        <taxon>Rarobacteraceae</taxon>
        <taxon>Rarobacter</taxon>
    </lineage>
</organism>
<reference evidence="10 11" key="1">
    <citation type="submission" date="2019-06" db="EMBL/GenBank/DDBJ databases">
        <title>Sequencing the genomes of 1000 actinobacteria strains.</title>
        <authorList>
            <person name="Klenk H.-P."/>
        </authorList>
    </citation>
    <scope>NUCLEOTIDE SEQUENCE [LARGE SCALE GENOMIC DNA]</scope>
    <source>
        <strain evidence="10 11">DSM 10596</strain>
    </source>
</reference>
<dbReference type="NCBIfam" id="TIGR00556">
    <property type="entry name" value="pantethn_trn"/>
    <property type="match status" value="1"/>
</dbReference>
<dbReference type="InterPro" id="IPR004568">
    <property type="entry name" value="Ppantetheine-prot_Trfase_dom"/>
</dbReference>
<dbReference type="GO" id="GO:0008897">
    <property type="term" value="F:holo-[acyl-carrier-protein] synthase activity"/>
    <property type="evidence" value="ECO:0007669"/>
    <property type="project" value="UniProtKB-UniRule"/>
</dbReference>
<dbReference type="GO" id="GO:0005737">
    <property type="term" value="C:cytoplasm"/>
    <property type="evidence" value="ECO:0007669"/>
    <property type="project" value="UniProtKB-SubCell"/>
</dbReference>
<keyword evidence="6 8" id="KW-0443">Lipid metabolism</keyword>
<accession>A0A542SR72</accession>
<feature type="binding site" evidence="8">
    <location>
        <position position="50"/>
    </location>
    <ligand>
        <name>Mg(2+)</name>
        <dbReference type="ChEBI" id="CHEBI:18420"/>
    </ligand>
</feature>
<comment type="function">
    <text evidence="8">Transfers the 4'-phosphopantetheine moiety from coenzyme A to a Ser of acyl-carrier-protein.</text>
</comment>
<dbReference type="NCBIfam" id="NF000832">
    <property type="entry name" value="PRK00070.3-2"/>
    <property type="match status" value="1"/>
</dbReference>
<comment type="caution">
    <text evidence="10">The sequence shown here is derived from an EMBL/GenBank/DDBJ whole genome shotgun (WGS) entry which is preliminary data.</text>
</comment>
<evidence type="ECO:0000256" key="8">
    <source>
        <dbReference type="HAMAP-Rule" id="MF_00101"/>
    </source>
</evidence>
<protein>
    <recommendedName>
        <fullName evidence="8">Holo-[acyl-carrier-protein] synthase</fullName>
        <shortName evidence="8">Holo-ACP synthase</shortName>
        <ecNumber evidence="8">2.7.8.7</ecNumber>
    </recommendedName>
    <alternativeName>
        <fullName evidence="8">4'-phosphopantetheinyl transferase AcpS</fullName>
    </alternativeName>
</protein>
<sequence>MIRAIGTDFVAQERLRRALGRVPRLRERLFTAAERDLPLPSLAARFAVKEAVAKALGSPGDLSWQDVSTVRGSAGEPVVKLAGASARRAEALGIDTWHVSISHDGGFALAFVVAEARTCGAGPAADAVAAPTRRAEGAQR</sequence>
<keyword evidence="7 8" id="KW-0275">Fatty acid biosynthesis</keyword>
<evidence type="ECO:0000256" key="4">
    <source>
        <dbReference type="ARBA" id="ARBA00022832"/>
    </source>
</evidence>
<evidence type="ECO:0000313" key="10">
    <source>
        <dbReference type="EMBL" id="TQK77094.1"/>
    </source>
</evidence>
<evidence type="ECO:0000256" key="2">
    <source>
        <dbReference type="ARBA" id="ARBA00022679"/>
    </source>
</evidence>
<feature type="domain" description="4'-phosphopantetheinyl transferase" evidence="9">
    <location>
        <begin position="4"/>
        <end position="94"/>
    </location>
</feature>
<keyword evidence="11" id="KW-1185">Reference proteome</keyword>
<comment type="cofactor">
    <cofactor evidence="8">
        <name>Mg(2+)</name>
        <dbReference type="ChEBI" id="CHEBI:18420"/>
    </cofactor>
</comment>
<dbReference type="SUPFAM" id="SSF56214">
    <property type="entry name" value="4'-phosphopantetheinyl transferase"/>
    <property type="match status" value="1"/>
</dbReference>
<keyword evidence="8" id="KW-0963">Cytoplasm</keyword>
<evidence type="ECO:0000313" key="11">
    <source>
        <dbReference type="Proteomes" id="UP000316181"/>
    </source>
</evidence>
<keyword evidence="5 8" id="KW-0460">Magnesium</keyword>
<dbReference type="GO" id="GO:0000287">
    <property type="term" value="F:magnesium ion binding"/>
    <property type="evidence" value="ECO:0007669"/>
    <property type="project" value="UniProtKB-UniRule"/>
</dbReference>
<keyword evidence="4 8" id="KW-0276">Fatty acid metabolism</keyword>
<evidence type="ECO:0000259" key="9">
    <source>
        <dbReference type="Pfam" id="PF01648"/>
    </source>
</evidence>
<dbReference type="EMBL" id="VFNV01000001">
    <property type="protein sequence ID" value="TQK77094.1"/>
    <property type="molecule type" value="Genomic_DNA"/>
</dbReference>
<keyword evidence="3 8" id="KW-0479">Metal-binding</keyword>
<dbReference type="Gene3D" id="3.90.470.20">
    <property type="entry name" value="4'-phosphopantetheinyl transferase domain"/>
    <property type="match status" value="1"/>
</dbReference>
<evidence type="ECO:0000256" key="1">
    <source>
        <dbReference type="ARBA" id="ARBA00022516"/>
    </source>
</evidence>
<evidence type="ECO:0000256" key="5">
    <source>
        <dbReference type="ARBA" id="ARBA00022842"/>
    </source>
</evidence>
<keyword evidence="1 8" id="KW-0444">Lipid biosynthesis</keyword>